<dbReference type="GO" id="GO:0004515">
    <property type="term" value="F:nicotinate-nucleotide adenylyltransferase activity"/>
    <property type="evidence" value="ECO:0007669"/>
    <property type="project" value="UniProtKB-UniRule"/>
</dbReference>
<dbReference type="CDD" id="cd02165">
    <property type="entry name" value="NMNAT"/>
    <property type="match status" value="1"/>
</dbReference>
<dbReference type="UniPathway" id="UPA00253">
    <property type="reaction ID" value="UER00332"/>
</dbReference>
<accession>A0A1V4I6E8</accession>
<dbReference type="Gene3D" id="3.40.50.620">
    <property type="entry name" value="HUPs"/>
    <property type="match status" value="1"/>
</dbReference>
<reference evidence="12 13" key="1">
    <citation type="submission" date="2017-03" db="EMBL/GenBank/DDBJ databases">
        <title>Genome sequence of Clostridium thermoalcaliphilum DSM 7309.</title>
        <authorList>
            <person name="Poehlein A."/>
            <person name="Daniel R."/>
        </authorList>
    </citation>
    <scope>NUCLEOTIDE SEQUENCE [LARGE SCALE GENOMIC DNA]</scope>
    <source>
        <strain evidence="12 13">DSM 7309</strain>
    </source>
</reference>
<sequence length="230" mass="26804">MFDVDISDCLNFALNVNKEKELRTKENSRNLSKVGIMGGTFDPIHYGHLVTAEYIRTNFELDRIIFIPSGDPPHKTDRIIIDKMHRYYMCVLATQTNENFFVSEIELKRIGKSYTIDTLREMKKVYPYSEIYFITGADALCDMETWKDVPNLFKEGKFIGATRPGVNLDSAKTKAQLFRQKYDAQIFNVSVPSLDISSTDLREKIKKDESIKYLLPESVEKYIFKYNLYR</sequence>
<dbReference type="PANTHER" id="PTHR39321">
    <property type="entry name" value="NICOTINATE-NUCLEOTIDE ADENYLYLTRANSFERASE-RELATED"/>
    <property type="match status" value="1"/>
</dbReference>
<comment type="catalytic activity">
    <reaction evidence="9 10">
        <text>nicotinate beta-D-ribonucleotide + ATP + H(+) = deamido-NAD(+) + diphosphate</text>
        <dbReference type="Rhea" id="RHEA:22860"/>
        <dbReference type="ChEBI" id="CHEBI:15378"/>
        <dbReference type="ChEBI" id="CHEBI:30616"/>
        <dbReference type="ChEBI" id="CHEBI:33019"/>
        <dbReference type="ChEBI" id="CHEBI:57502"/>
        <dbReference type="ChEBI" id="CHEBI:58437"/>
        <dbReference type="EC" id="2.7.7.18"/>
    </reaction>
</comment>
<evidence type="ECO:0000256" key="6">
    <source>
        <dbReference type="ARBA" id="ARBA00022741"/>
    </source>
</evidence>
<keyword evidence="4 10" id="KW-0808">Transferase</keyword>
<dbReference type="InterPro" id="IPR004821">
    <property type="entry name" value="Cyt_trans-like"/>
</dbReference>
<comment type="similarity">
    <text evidence="10">Belongs to the NadD family.</text>
</comment>
<keyword evidence="7 10" id="KW-0067">ATP-binding</keyword>
<evidence type="ECO:0000256" key="1">
    <source>
        <dbReference type="ARBA" id="ARBA00002324"/>
    </source>
</evidence>
<evidence type="ECO:0000256" key="10">
    <source>
        <dbReference type="HAMAP-Rule" id="MF_00244"/>
    </source>
</evidence>
<comment type="function">
    <text evidence="1 10">Catalyzes the reversible adenylation of nicotinate mononucleotide (NaMN) to nicotinic acid adenine dinucleotide (NaAD).</text>
</comment>
<evidence type="ECO:0000256" key="5">
    <source>
        <dbReference type="ARBA" id="ARBA00022695"/>
    </source>
</evidence>
<dbReference type="RefSeq" id="WP_079412312.1">
    <property type="nucleotide sequence ID" value="NZ_MZGW01000004.1"/>
</dbReference>
<dbReference type="Proteomes" id="UP000190140">
    <property type="component" value="Unassembled WGS sequence"/>
</dbReference>
<keyword evidence="5 10" id="KW-0548">Nucleotidyltransferase</keyword>
<evidence type="ECO:0000259" key="11">
    <source>
        <dbReference type="Pfam" id="PF01467"/>
    </source>
</evidence>
<dbReference type="EMBL" id="MZGW01000004">
    <property type="protein sequence ID" value="OPJ55562.1"/>
    <property type="molecule type" value="Genomic_DNA"/>
</dbReference>
<dbReference type="NCBIfam" id="TIGR00125">
    <property type="entry name" value="cyt_tran_rel"/>
    <property type="match status" value="1"/>
</dbReference>
<keyword evidence="8 10" id="KW-0520">NAD</keyword>
<dbReference type="Pfam" id="PF01467">
    <property type="entry name" value="CTP_transf_like"/>
    <property type="match status" value="1"/>
</dbReference>
<dbReference type="PANTHER" id="PTHR39321:SF3">
    <property type="entry name" value="PHOSPHOPANTETHEINE ADENYLYLTRANSFERASE"/>
    <property type="match status" value="1"/>
</dbReference>
<evidence type="ECO:0000256" key="9">
    <source>
        <dbReference type="ARBA" id="ARBA00048721"/>
    </source>
</evidence>
<evidence type="ECO:0000256" key="8">
    <source>
        <dbReference type="ARBA" id="ARBA00023027"/>
    </source>
</evidence>
<dbReference type="NCBIfam" id="TIGR00482">
    <property type="entry name" value="nicotinate (nicotinamide) nucleotide adenylyltransferase"/>
    <property type="match status" value="1"/>
</dbReference>
<comment type="pathway">
    <text evidence="2 10">Cofactor biosynthesis; NAD(+) biosynthesis; deamido-NAD(+) from nicotinate D-ribonucleotide: step 1/1.</text>
</comment>
<dbReference type="InterPro" id="IPR005248">
    <property type="entry name" value="NadD/NMNAT"/>
</dbReference>
<dbReference type="InterPro" id="IPR014729">
    <property type="entry name" value="Rossmann-like_a/b/a_fold"/>
</dbReference>
<keyword evidence="6 10" id="KW-0547">Nucleotide-binding</keyword>
<gene>
    <name evidence="12" type="primary">nadD_2</name>
    <name evidence="10" type="synonym">nadD</name>
    <name evidence="12" type="ORF">CLOTH_13200</name>
</gene>
<name>A0A1V4I6E8_9FIRM</name>
<organism evidence="12 13">
    <name type="scientific">Alkalithermobacter paradoxus</name>
    <dbReference type="NCBI Taxonomy" id="29349"/>
    <lineage>
        <taxon>Bacteria</taxon>
        <taxon>Bacillati</taxon>
        <taxon>Bacillota</taxon>
        <taxon>Clostridia</taxon>
        <taxon>Peptostreptococcales</taxon>
        <taxon>Tepidibacteraceae</taxon>
        <taxon>Alkalithermobacter</taxon>
    </lineage>
</organism>
<dbReference type="STRING" id="29349.CLOTH_13200"/>
<dbReference type="NCBIfam" id="NF000840">
    <property type="entry name" value="PRK00071.1-3"/>
    <property type="match status" value="1"/>
</dbReference>
<evidence type="ECO:0000256" key="7">
    <source>
        <dbReference type="ARBA" id="ARBA00022840"/>
    </source>
</evidence>
<keyword evidence="13" id="KW-1185">Reference proteome</keyword>
<protein>
    <recommendedName>
        <fullName evidence="10">Probable nicotinate-nucleotide adenylyltransferase</fullName>
        <ecNumber evidence="10">2.7.7.18</ecNumber>
    </recommendedName>
    <alternativeName>
        <fullName evidence="10">Deamido-NAD(+) diphosphorylase</fullName>
    </alternativeName>
    <alternativeName>
        <fullName evidence="10">Deamido-NAD(+) pyrophosphorylase</fullName>
    </alternativeName>
    <alternativeName>
        <fullName evidence="10">Nicotinate mononucleotide adenylyltransferase</fullName>
        <shortName evidence="10">NaMN adenylyltransferase</shortName>
    </alternativeName>
</protein>
<evidence type="ECO:0000313" key="12">
    <source>
        <dbReference type="EMBL" id="OPJ55562.1"/>
    </source>
</evidence>
<dbReference type="HAMAP" id="MF_00244">
    <property type="entry name" value="NaMN_adenylyltr"/>
    <property type="match status" value="1"/>
</dbReference>
<dbReference type="SUPFAM" id="SSF52374">
    <property type="entry name" value="Nucleotidylyl transferase"/>
    <property type="match status" value="1"/>
</dbReference>
<dbReference type="AlphaFoldDB" id="A0A1V4I6E8"/>
<dbReference type="GO" id="GO:0009435">
    <property type="term" value="P:NAD+ biosynthetic process"/>
    <property type="evidence" value="ECO:0007669"/>
    <property type="project" value="UniProtKB-UniRule"/>
</dbReference>
<comment type="caution">
    <text evidence="12">The sequence shown here is derived from an EMBL/GenBank/DDBJ whole genome shotgun (WGS) entry which is preliminary data.</text>
</comment>
<evidence type="ECO:0000256" key="4">
    <source>
        <dbReference type="ARBA" id="ARBA00022679"/>
    </source>
</evidence>
<keyword evidence="3 10" id="KW-0662">Pyridine nucleotide biosynthesis</keyword>
<dbReference type="EC" id="2.7.7.18" evidence="10"/>
<evidence type="ECO:0000256" key="3">
    <source>
        <dbReference type="ARBA" id="ARBA00022642"/>
    </source>
</evidence>
<proteinExistence type="inferred from homology"/>
<feature type="domain" description="Cytidyltransferase-like" evidence="11">
    <location>
        <begin position="36"/>
        <end position="204"/>
    </location>
</feature>
<evidence type="ECO:0000256" key="2">
    <source>
        <dbReference type="ARBA" id="ARBA00005019"/>
    </source>
</evidence>
<evidence type="ECO:0000313" key="13">
    <source>
        <dbReference type="Proteomes" id="UP000190140"/>
    </source>
</evidence>
<dbReference type="GO" id="GO:0005524">
    <property type="term" value="F:ATP binding"/>
    <property type="evidence" value="ECO:0007669"/>
    <property type="project" value="UniProtKB-KW"/>
</dbReference>